<keyword evidence="3" id="KW-1185">Reference proteome</keyword>
<dbReference type="AlphaFoldDB" id="A0ABD0VI89"/>
<dbReference type="EMBL" id="JANQDX010000005">
    <property type="protein sequence ID" value="KAL0924857.1"/>
    <property type="molecule type" value="Genomic_DNA"/>
</dbReference>
<comment type="caution">
    <text evidence="2">The sequence shown here is derived from an EMBL/GenBank/DDBJ whole genome shotgun (WGS) entry which is preliminary data.</text>
</comment>
<gene>
    <name evidence="2" type="ORF">M5K25_005715</name>
</gene>
<dbReference type="Proteomes" id="UP001552299">
    <property type="component" value="Unassembled WGS sequence"/>
</dbReference>
<protein>
    <recommendedName>
        <fullName evidence="4">Nodulin-related protein 1</fullName>
    </recommendedName>
</protein>
<dbReference type="PANTHER" id="PTHR35098">
    <property type="entry name" value="EXPRESSED PROTEIN"/>
    <property type="match status" value="1"/>
</dbReference>
<evidence type="ECO:0000256" key="1">
    <source>
        <dbReference type="SAM" id="MobiDB-lite"/>
    </source>
</evidence>
<organism evidence="2 3">
    <name type="scientific">Dendrobium thyrsiflorum</name>
    <name type="common">Pinecone-like raceme dendrobium</name>
    <name type="synonym">Orchid</name>
    <dbReference type="NCBI Taxonomy" id="117978"/>
    <lineage>
        <taxon>Eukaryota</taxon>
        <taxon>Viridiplantae</taxon>
        <taxon>Streptophyta</taxon>
        <taxon>Embryophyta</taxon>
        <taxon>Tracheophyta</taxon>
        <taxon>Spermatophyta</taxon>
        <taxon>Magnoliopsida</taxon>
        <taxon>Liliopsida</taxon>
        <taxon>Asparagales</taxon>
        <taxon>Orchidaceae</taxon>
        <taxon>Epidendroideae</taxon>
        <taxon>Malaxideae</taxon>
        <taxon>Dendrobiinae</taxon>
        <taxon>Dendrobium</taxon>
    </lineage>
</organism>
<sequence length="146" mass="15155">MDSHPEHTKPSFHPQPSTSQLLSSAKVVADAAKSALRHESTELDKAKLAEAAEDLLSAASHYGKFDEKSYGKYVHKAEGYLHQYHYSHSSSSSSSSHSSVINSATTHSSSAGHSSHGGGGGGGGGGGSDGGFGDYLKLAEGFLKKH</sequence>
<evidence type="ECO:0000313" key="2">
    <source>
        <dbReference type="EMBL" id="KAL0924857.1"/>
    </source>
</evidence>
<feature type="region of interest" description="Disordered" evidence="1">
    <location>
        <begin position="1"/>
        <end position="25"/>
    </location>
</feature>
<evidence type="ECO:0000313" key="3">
    <source>
        <dbReference type="Proteomes" id="UP001552299"/>
    </source>
</evidence>
<dbReference type="PANTHER" id="PTHR35098:SF1">
    <property type="entry name" value="NODULIN-RELATED PROTEIN 2"/>
    <property type="match status" value="1"/>
</dbReference>
<dbReference type="InterPro" id="IPR040294">
    <property type="entry name" value="Nodulin-rel_1/2"/>
</dbReference>
<reference evidence="2 3" key="1">
    <citation type="journal article" date="2024" name="Plant Biotechnol. J.">
        <title>Dendrobium thyrsiflorum genome and its molecular insights into genes involved in important horticultural traits.</title>
        <authorList>
            <person name="Chen B."/>
            <person name="Wang J.Y."/>
            <person name="Zheng P.J."/>
            <person name="Li K.L."/>
            <person name="Liang Y.M."/>
            <person name="Chen X.F."/>
            <person name="Zhang C."/>
            <person name="Zhao X."/>
            <person name="He X."/>
            <person name="Zhang G.Q."/>
            <person name="Liu Z.J."/>
            <person name="Xu Q."/>
        </authorList>
    </citation>
    <scope>NUCLEOTIDE SEQUENCE [LARGE SCALE GENOMIC DNA]</scope>
    <source>
        <strain evidence="2">GZMU011</strain>
    </source>
</reference>
<feature type="compositionally biased region" description="Low complexity" evidence="1">
    <location>
        <begin position="87"/>
        <end position="99"/>
    </location>
</feature>
<proteinExistence type="predicted"/>
<name>A0ABD0VI89_DENTH</name>
<feature type="region of interest" description="Disordered" evidence="1">
    <location>
        <begin position="86"/>
        <end position="126"/>
    </location>
</feature>
<feature type="compositionally biased region" description="Gly residues" evidence="1">
    <location>
        <begin position="115"/>
        <end position="126"/>
    </location>
</feature>
<accession>A0ABD0VI89</accession>
<evidence type="ECO:0008006" key="4">
    <source>
        <dbReference type="Google" id="ProtNLM"/>
    </source>
</evidence>